<name>A0A6L2PAJ7_COPFO</name>
<accession>A0A6L2PAJ7</accession>
<evidence type="ECO:0000313" key="7">
    <source>
        <dbReference type="EMBL" id="GFG28152.1"/>
    </source>
</evidence>
<dbReference type="PANTHER" id="PTHR12241:SF161">
    <property type="entry name" value="TUBULIN POLYGLUTAMYLASE TTLL6"/>
    <property type="match status" value="1"/>
</dbReference>
<dbReference type="GO" id="GO:0015631">
    <property type="term" value="F:tubulin binding"/>
    <property type="evidence" value="ECO:0007669"/>
    <property type="project" value="TreeGrafter"/>
</dbReference>
<dbReference type="InParanoid" id="A0A6L2PAJ7"/>
<feature type="region of interest" description="Disordered" evidence="6">
    <location>
        <begin position="633"/>
        <end position="696"/>
    </location>
</feature>
<keyword evidence="5" id="KW-0067">ATP-binding</keyword>
<dbReference type="GO" id="GO:0036064">
    <property type="term" value="C:ciliary basal body"/>
    <property type="evidence" value="ECO:0007669"/>
    <property type="project" value="TreeGrafter"/>
</dbReference>
<dbReference type="GO" id="GO:0005874">
    <property type="term" value="C:microtubule"/>
    <property type="evidence" value="ECO:0007669"/>
    <property type="project" value="UniProtKB-KW"/>
</dbReference>
<evidence type="ECO:0000256" key="6">
    <source>
        <dbReference type="SAM" id="MobiDB-lite"/>
    </source>
</evidence>
<keyword evidence="8" id="KW-1185">Reference proteome</keyword>
<protein>
    <submittedName>
        <fullName evidence="7">Uncharacterized protein</fullName>
    </submittedName>
</protein>
<evidence type="ECO:0000256" key="4">
    <source>
        <dbReference type="ARBA" id="ARBA00022741"/>
    </source>
</evidence>
<dbReference type="FunCoup" id="A0A6L2PAJ7">
    <property type="interactions" value="7"/>
</dbReference>
<dbReference type="AlphaFoldDB" id="A0A6L2PAJ7"/>
<dbReference type="SUPFAM" id="SSF56059">
    <property type="entry name" value="Glutathione synthetase ATP-binding domain-like"/>
    <property type="match status" value="1"/>
</dbReference>
<feature type="compositionally biased region" description="Polar residues" evidence="6">
    <location>
        <begin position="644"/>
        <end position="658"/>
    </location>
</feature>
<evidence type="ECO:0000256" key="1">
    <source>
        <dbReference type="ARBA" id="ARBA00006820"/>
    </source>
</evidence>
<dbReference type="GO" id="GO:0005524">
    <property type="term" value="F:ATP binding"/>
    <property type="evidence" value="ECO:0007669"/>
    <property type="project" value="UniProtKB-KW"/>
</dbReference>
<organism evidence="7 8">
    <name type="scientific">Coptotermes formosanus</name>
    <name type="common">Formosan subterranean termite</name>
    <dbReference type="NCBI Taxonomy" id="36987"/>
    <lineage>
        <taxon>Eukaryota</taxon>
        <taxon>Metazoa</taxon>
        <taxon>Ecdysozoa</taxon>
        <taxon>Arthropoda</taxon>
        <taxon>Hexapoda</taxon>
        <taxon>Insecta</taxon>
        <taxon>Pterygota</taxon>
        <taxon>Neoptera</taxon>
        <taxon>Polyneoptera</taxon>
        <taxon>Dictyoptera</taxon>
        <taxon>Blattodea</taxon>
        <taxon>Blattoidea</taxon>
        <taxon>Termitoidae</taxon>
        <taxon>Rhinotermitidae</taxon>
        <taxon>Coptotermes</taxon>
    </lineage>
</organism>
<sequence length="752" mass="87337">MLLYVCALVKRAHFWPFSEIMFTGSYIVITGTCLNEPSHVPHKRLVPKRIAIETEKELPASEDRQKGKQTKKKRKCRVSICTVNCKHKVVRQIAMKLGMRDVGEDDSWNLYWADISLSLNKAKGLKRFQKINHFPGMSEICRKDLLARNLNRMLKIFPSDYNFFPKTWCLPADYGELVAYARTKRNQTYICKPTTGCQGRGIFVTKNVKEIKPHDKMVCQVYISRPFLVDGFKFDLRIFVLITSCDPLRIYVYNDGLVRFATNRYQEPTISNVSNVFMHLTNYSVNKHSPSYIMDEEVGSKRKISTLTKWLMKKQFNVCDLWSNVDDVILKTVVAAHPILKHNYHACFPAHDFTYACFELLGFDILLDYTLKPYVLEVNHSPSFHTDTQIDCDIKESLLKDTFLILNLTQADKKKVIEEDHRRVRERLLQGINCKMGPGNNGNSGSRHQDRWKTQVAWEESHLGNFRCIYPYFGCEKYDEFFHQNQSSLFQDTAASRARDECVRMQREELEAKESEAFHKLGQKNKNFDKLHLESSLVREQKPVLALRRRLVLPTKKYAAEKKQSFLNSFEPGHIIESEEQERCIRMAQRDFLLRRLGITEQIIHAMKKNGHLNVVDEKKFWLSKKEHVSYPEDENSRKLPSILPNSSKGKSQPSWVSGWSYINEPEVSTEQSEPGEKEGGTKTTGPEKGNYSRVRGGVKKFPCADIERRETNNLFHGSGRRKSKRLFRNHGLSKAKHNLSSERTYLHSVRI</sequence>
<evidence type="ECO:0000313" key="8">
    <source>
        <dbReference type="Proteomes" id="UP000502823"/>
    </source>
</evidence>
<keyword evidence="4" id="KW-0547">Nucleotide-binding</keyword>
<dbReference type="GO" id="GO:0070740">
    <property type="term" value="F:tubulin-glutamic acid ligase activity"/>
    <property type="evidence" value="ECO:0007669"/>
    <property type="project" value="TreeGrafter"/>
</dbReference>
<keyword evidence="3" id="KW-0493">Microtubule</keyword>
<evidence type="ECO:0000256" key="2">
    <source>
        <dbReference type="ARBA" id="ARBA00022598"/>
    </source>
</evidence>
<dbReference type="Gene3D" id="3.30.470.20">
    <property type="entry name" value="ATP-grasp fold, B domain"/>
    <property type="match status" value="1"/>
</dbReference>
<reference evidence="8" key="1">
    <citation type="submission" date="2020-01" db="EMBL/GenBank/DDBJ databases">
        <title>Draft genome sequence of the Termite Coptotermes fromosanus.</title>
        <authorList>
            <person name="Itakura S."/>
            <person name="Yosikawa Y."/>
            <person name="Umezawa K."/>
        </authorList>
    </citation>
    <scope>NUCLEOTIDE SEQUENCE [LARGE SCALE GENOMIC DNA]</scope>
</reference>
<gene>
    <name evidence="7" type="ORF">Cfor_08246</name>
</gene>
<dbReference type="Proteomes" id="UP000502823">
    <property type="component" value="Unassembled WGS sequence"/>
</dbReference>
<keyword evidence="2" id="KW-0436">Ligase</keyword>
<comment type="similarity">
    <text evidence="1">Belongs to the tubulin--tyrosine ligase family.</text>
</comment>
<dbReference type="Pfam" id="PF03133">
    <property type="entry name" value="TTL"/>
    <property type="match status" value="1"/>
</dbReference>
<comment type="caution">
    <text evidence="7">The sequence shown here is derived from an EMBL/GenBank/DDBJ whole genome shotgun (WGS) entry which is preliminary data.</text>
</comment>
<dbReference type="GO" id="GO:0000226">
    <property type="term" value="P:microtubule cytoskeleton organization"/>
    <property type="evidence" value="ECO:0007669"/>
    <property type="project" value="TreeGrafter"/>
</dbReference>
<dbReference type="OrthoDB" id="202825at2759"/>
<dbReference type="PANTHER" id="PTHR12241">
    <property type="entry name" value="TUBULIN POLYGLUTAMYLASE"/>
    <property type="match status" value="1"/>
</dbReference>
<dbReference type="InterPro" id="IPR004344">
    <property type="entry name" value="TTL/TTLL_fam"/>
</dbReference>
<proteinExistence type="inferred from homology"/>
<dbReference type="FunFam" id="3.30.470.20:FF:000009">
    <property type="entry name" value="tubulin polyglutamylase TTLL5 isoform X1"/>
    <property type="match status" value="1"/>
</dbReference>
<evidence type="ECO:0000256" key="3">
    <source>
        <dbReference type="ARBA" id="ARBA00022701"/>
    </source>
</evidence>
<dbReference type="EMBL" id="BLKM01009790">
    <property type="protein sequence ID" value="GFG28152.1"/>
    <property type="molecule type" value="Genomic_DNA"/>
</dbReference>
<evidence type="ECO:0000256" key="5">
    <source>
        <dbReference type="ARBA" id="ARBA00022840"/>
    </source>
</evidence>
<dbReference type="PROSITE" id="PS51221">
    <property type="entry name" value="TTL"/>
    <property type="match status" value="1"/>
</dbReference>